<dbReference type="GO" id="GO:0016989">
    <property type="term" value="F:sigma factor antagonist activity"/>
    <property type="evidence" value="ECO:0007669"/>
    <property type="project" value="TreeGrafter"/>
</dbReference>
<protein>
    <submittedName>
        <fullName evidence="4">FecR protein</fullName>
    </submittedName>
</protein>
<feature type="domain" description="FecR protein" evidence="2">
    <location>
        <begin position="207"/>
        <end position="302"/>
    </location>
</feature>
<keyword evidence="5" id="KW-1185">Reference proteome</keyword>
<keyword evidence="1" id="KW-0812">Transmembrane</keyword>
<dbReference type="Pfam" id="PF16344">
    <property type="entry name" value="FecR_C"/>
    <property type="match status" value="1"/>
</dbReference>
<sequence>MDSFIKWPYINMEQEEIEDIIERYFKGLTSEEEDQKLSLWYEEMNLRGKDDSGLRDEDFQTWKKQMLLKLIKQARALKGQNHLNFTVQENVENDKKQNAAEKGFSWNRWGWAAAILILFCFSIMVYRLQFQKSANKQQVAKEEMQGLPGQNIAAGHNGAILHLSNGQVILLDSLQNGVVTEQNGVKILKDKNGLVYVGQAKETLYNDITTSRGQQWSLTLPDGTKVWLNAVSSIHYPLAFNGKDRIVSIKGEAYFEVVHNESQPFKVQVGNTMIEDIGTEFNINAYDDEASIKTTLLNGSVKVSAGSGSHVLIPGEQAETDNSHIIKISKVNTENVTGWVNGEMIFDNEMLEEVMKKVSRWYDIDVTYSGKIPNRKFTGSISRKLNLSEFLKLLEFENVDYKIQGKQLTILP</sequence>
<feature type="transmembrane region" description="Helical" evidence="1">
    <location>
        <begin position="109"/>
        <end position="128"/>
    </location>
</feature>
<evidence type="ECO:0000259" key="2">
    <source>
        <dbReference type="Pfam" id="PF04773"/>
    </source>
</evidence>
<dbReference type="Pfam" id="PF04773">
    <property type="entry name" value="FecR"/>
    <property type="match status" value="1"/>
</dbReference>
<dbReference type="EMBL" id="FNQY01000006">
    <property type="protein sequence ID" value="SEA00967.1"/>
    <property type="molecule type" value="Genomic_DNA"/>
</dbReference>
<dbReference type="Gene3D" id="3.55.50.30">
    <property type="match status" value="1"/>
</dbReference>
<feature type="domain" description="Protein FecR C-terminal" evidence="3">
    <location>
        <begin position="344"/>
        <end position="410"/>
    </location>
</feature>
<dbReference type="InterPro" id="IPR006860">
    <property type="entry name" value="FecR"/>
</dbReference>
<reference evidence="4 5" key="1">
    <citation type="submission" date="2016-10" db="EMBL/GenBank/DDBJ databases">
        <authorList>
            <person name="de Groot N.N."/>
        </authorList>
    </citation>
    <scope>NUCLEOTIDE SEQUENCE [LARGE SCALE GENOMIC DNA]</scope>
    <source>
        <strain evidence="4 5">Vu-144</strain>
    </source>
</reference>
<evidence type="ECO:0000313" key="5">
    <source>
        <dbReference type="Proteomes" id="UP000199041"/>
    </source>
</evidence>
<evidence type="ECO:0000256" key="1">
    <source>
        <dbReference type="SAM" id="Phobius"/>
    </source>
</evidence>
<dbReference type="STRING" id="551991.SAMN05192529_10621"/>
<dbReference type="OrthoDB" id="629393at2"/>
<proteinExistence type="predicted"/>
<gene>
    <name evidence="4" type="ORF">SAMN05192529_10621</name>
</gene>
<dbReference type="AlphaFoldDB" id="A0A1H3XNF0"/>
<accession>A0A1H3XNF0</accession>
<keyword evidence="1" id="KW-0472">Membrane</keyword>
<organism evidence="4 5">
    <name type="scientific">Arachidicoccus rhizosphaerae</name>
    <dbReference type="NCBI Taxonomy" id="551991"/>
    <lineage>
        <taxon>Bacteria</taxon>
        <taxon>Pseudomonadati</taxon>
        <taxon>Bacteroidota</taxon>
        <taxon>Chitinophagia</taxon>
        <taxon>Chitinophagales</taxon>
        <taxon>Chitinophagaceae</taxon>
        <taxon>Arachidicoccus</taxon>
    </lineage>
</organism>
<evidence type="ECO:0000259" key="3">
    <source>
        <dbReference type="Pfam" id="PF16344"/>
    </source>
</evidence>
<keyword evidence="1" id="KW-1133">Transmembrane helix</keyword>
<dbReference type="PANTHER" id="PTHR30273">
    <property type="entry name" value="PERIPLASMIC SIGNAL SENSOR AND SIGMA FACTOR ACTIVATOR FECR-RELATED"/>
    <property type="match status" value="1"/>
</dbReference>
<evidence type="ECO:0000313" key="4">
    <source>
        <dbReference type="EMBL" id="SEA00967.1"/>
    </source>
</evidence>
<dbReference type="PANTHER" id="PTHR30273:SF2">
    <property type="entry name" value="PROTEIN FECR"/>
    <property type="match status" value="1"/>
</dbReference>
<name>A0A1H3XNF0_9BACT</name>
<dbReference type="InterPro" id="IPR012373">
    <property type="entry name" value="Ferrdict_sens_TM"/>
</dbReference>
<dbReference type="InterPro" id="IPR032508">
    <property type="entry name" value="FecR_C"/>
</dbReference>
<dbReference type="Proteomes" id="UP000199041">
    <property type="component" value="Unassembled WGS sequence"/>
</dbReference>
<dbReference type="Gene3D" id="2.60.120.1440">
    <property type="match status" value="1"/>
</dbReference>